<keyword evidence="2" id="KW-1185">Reference proteome</keyword>
<sequence>MPGQFVLFDGCDPLGVLTPCEALGAAAMFARTPGCALATGLPGLMGRARRPLIGDRAR</sequence>
<dbReference type="Proteomes" id="UP000186096">
    <property type="component" value="Unassembled WGS sequence"/>
</dbReference>
<name>A0A1N6YKU1_9ACTN</name>
<organism evidence="1 2">
    <name type="scientific">Microbispora rosea</name>
    <dbReference type="NCBI Taxonomy" id="58117"/>
    <lineage>
        <taxon>Bacteria</taxon>
        <taxon>Bacillati</taxon>
        <taxon>Actinomycetota</taxon>
        <taxon>Actinomycetes</taxon>
        <taxon>Streptosporangiales</taxon>
        <taxon>Streptosporangiaceae</taxon>
        <taxon>Microbispora</taxon>
    </lineage>
</organism>
<accession>A0A1N6YKU1</accession>
<evidence type="ECO:0000313" key="2">
    <source>
        <dbReference type="Proteomes" id="UP000186096"/>
    </source>
</evidence>
<reference evidence="2" key="1">
    <citation type="submission" date="2017-01" db="EMBL/GenBank/DDBJ databases">
        <authorList>
            <person name="Varghese N."/>
            <person name="Submissions S."/>
        </authorList>
    </citation>
    <scope>NUCLEOTIDE SEQUENCE [LARGE SCALE GENOMIC DNA]</scope>
    <source>
        <strain evidence="2">ATCC 12950</strain>
    </source>
</reference>
<gene>
    <name evidence="1" type="ORF">SAMN05421833_106184</name>
</gene>
<dbReference type="EMBL" id="FTNI01000006">
    <property type="protein sequence ID" value="SIR15187.1"/>
    <property type="molecule type" value="Genomic_DNA"/>
</dbReference>
<protein>
    <submittedName>
        <fullName evidence="1">Uncharacterized protein</fullName>
    </submittedName>
</protein>
<proteinExistence type="predicted"/>
<evidence type="ECO:0000313" key="1">
    <source>
        <dbReference type="EMBL" id="SIR15187.1"/>
    </source>
</evidence>
<dbReference type="OrthoDB" id="4265717at2"/>
<dbReference type="AlphaFoldDB" id="A0A1N6YKU1"/>
<dbReference type="STRING" id="58117.SAMN05421833_106184"/>
<dbReference type="RefSeq" id="WP_159454762.1">
    <property type="nucleotide sequence ID" value="NZ_FTNI01000006.1"/>
</dbReference>